<feature type="transmembrane region" description="Helical" evidence="5">
    <location>
        <begin position="269"/>
        <end position="288"/>
    </location>
</feature>
<feature type="transmembrane region" description="Helical" evidence="5">
    <location>
        <begin position="70"/>
        <end position="90"/>
    </location>
</feature>
<reference evidence="7 8" key="1">
    <citation type="submission" date="2017-10" db="EMBL/GenBank/DDBJ databases">
        <title>Sequencing the genomes of 1000 actinobacteria strains.</title>
        <authorList>
            <person name="Klenk H.-P."/>
        </authorList>
    </citation>
    <scope>NUCLEOTIDE SEQUENCE [LARGE SCALE GENOMIC DNA]</scope>
    <source>
        <strain evidence="7 8">DSM 21863</strain>
    </source>
</reference>
<evidence type="ECO:0000259" key="6">
    <source>
        <dbReference type="Pfam" id="PF13515"/>
    </source>
</evidence>
<dbReference type="RefSeq" id="WP_098462540.1">
    <property type="nucleotide sequence ID" value="NZ_PDJJ01000001.1"/>
</dbReference>
<evidence type="ECO:0000313" key="8">
    <source>
        <dbReference type="Proteomes" id="UP000224130"/>
    </source>
</evidence>
<evidence type="ECO:0000256" key="1">
    <source>
        <dbReference type="ARBA" id="ARBA00004141"/>
    </source>
</evidence>
<feature type="transmembrane region" description="Helical" evidence="5">
    <location>
        <begin position="196"/>
        <end position="216"/>
    </location>
</feature>
<evidence type="ECO:0000256" key="5">
    <source>
        <dbReference type="SAM" id="Phobius"/>
    </source>
</evidence>
<keyword evidence="3 5" id="KW-1133">Transmembrane helix</keyword>
<gene>
    <name evidence="7" type="ORF">ATJ88_0600</name>
</gene>
<feature type="transmembrane region" description="Helical" evidence="5">
    <location>
        <begin position="119"/>
        <end position="137"/>
    </location>
</feature>
<evidence type="ECO:0000256" key="3">
    <source>
        <dbReference type="ARBA" id="ARBA00022989"/>
    </source>
</evidence>
<feature type="transmembrane region" description="Helical" evidence="5">
    <location>
        <begin position="324"/>
        <end position="342"/>
    </location>
</feature>
<name>A0A2A9EUI4_9MICO</name>
<comment type="caution">
    <text evidence="7">The sequence shown here is derived from an EMBL/GenBank/DDBJ whole genome shotgun (WGS) entry which is preliminary data.</text>
</comment>
<accession>A0A2A9EUI4</accession>
<evidence type="ECO:0000256" key="2">
    <source>
        <dbReference type="ARBA" id="ARBA00022692"/>
    </source>
</evidence>
<dbReference type="AlphaFoldDB" id="A0A2A9EUI4"/>
<protein>
    <submittedName>
        <fullName evidence="7">Fusaric acid resistance family protein</fullName>
    </submittedName>
</protein>
<keyword evidence="2 5" id="KW-0812">Transmembrane</keyword>
<dbReference type="OrthoDB" id="9855830at2"/>
<dbReference type="InterPro" id="IPR049453">
    <property type="entry name" value="Memb_transporter_dom"/>
</dbReference>
<evidence type="ECO:0000313" key="7">
    <source>
        <dbReference type="EMBL" id="PFG41950.1"/>
    </source>
</evidence>
<feature type="domain" description="Integral membrane bound transporter" evidence="6">
    <location>
        <begin position="216"/>
        <end position="333"/>
    </location>
</feature>
<feature type="transmembrane region" description="Helical" evidence="5">
    <location>
        <begin position="245"/>
        <end position="263"/>
    </location>
</feature>
<dbReference type="GO" id="GO:0016020">
    <property type="term" value="C:membrane"/>
    <property type="evidence" value="ECO:0007669"/>
    <property type="project" value="UniProtKB-SubCell"/>
</dbReference>
<comment type="subcellular location">
    <subcellularLocation>
        <location evidence="1">Membrane</location>
        <topology evidence="1">Multi-pass membrane protein</topology>
    </subcellularLocation>
</comment>
<organism evidence="7 8">
    <name type="scientific">Isoptericola jiangsuensis</name>
    <dbReference type="NCBI Taxonomy" id="548579"/>
    <lineage>
        <taxon>Bacteria</taxon>
        <taxon>Bacillati</taxon>
        <taxon>Actinomycetota</taxon>
        <taxon>Actinomycetes</taxon>
        <taxon>Micrococcales</taxon>
        <taxon>Promicromonosporaceae</taxon>
        <taxon>Isoptericola</taxon>
    </lineage>
</organism>
<keyword evidence="8" id="KW-1185">Reference proteome</keyword>
<dbReference type="EMBL" id="PDJJ01000001">
    <property type="protein sequence ID" value="PFG41950.1"/>
    <property type="molecule type" value="Genomic_DNA"/>
</dbReference>
<proteinExistence type="predicted"/>
<evidence type="ECO:0000256" key="4">
    <source>
        <dbReference type="ARBA" id="ARBA00023136"/>
    </source>
</evidence>
<dbReference type="Proteomes" id="UP000224130">
    <property type="component" value="Unassembled WGS sequence"/>
</dbReference>
<feature type="transmembrane region" description="Helical" evidence="5">
    <location>
        <begin position="143"/>
        <end position="161"/>
    </location>
</feature>
<dbReference type="Pfam" id="PF13515">
    <property type="entry name" value="FUSC_2"/>
    <property type="match status" value="1"/>
</dbReference>
<sequence length="357" mass="35919">MGTDTGRSRPSLTAALRWDLTARLVLAVVVPPLLETTLTGAVSTLGATAALTALLVTFADLGPDLSTGRWPLLAAVATPVAVIGGTLLAATPGGDVLWAFVLFTVHGAMLRAGMPAQLAWFPVAAAGLLAALLGTPATDVPAVAGGTVVGAAWAALLTALVPRLLSAPRLDLPADALHVDTGRLVRMVRHPRWTDWALPLLLGGLAAALLLVADAATDGYRPYWAVFAMVGVLGPTAARTRRSTVQTVLATTVGIVLAVALTATGWPDAVVLGTAVAVTLAGALLLLASGTLSKTLTTPLPVLLAAAALGDDGALALRARLVEYLVGAAVGLVAAVAVELLARHLAARSPTADAPVA</sequence>
<keyword evidence="4 5" id="KW-0472">Membrane</keyword>
<feature type="transmembrane region" description="Helical" evidence="5">
    <location>
        <begin position="38"/>
        <end position="58"/>
    </location>
</feature>